<keyword evidence="2" id="KW-0805">Transcription regulation</keyword>
<dbReference type="PANTHER" id="PTHR34294">
    <property type="entry name" value="TRANSCRIPTIONAL REGULATOR-RELATED"/>
    <property type="match status" value="1"/>
</dbReference>
<proteinExistence type="inferred from homology"/>
<accession>A0A7H0H8D9</accession>
<reference evidence="7 8" key="1">
    <citation type="submission" date="2020-08" db="EMBL/GenBank/DDBJ databases">
        <title>Genome sequence of Tessaracoccus defluvii JCM 17540T.</title>
        <authorList>
            <person name="Hyun D.-W."/>
            <person name="Bae J.-W."/>
        </authorList>
    </citation>
    <scope>NUCLEOTIDE SEQUENCE [LARGE SCALE GENOMIC DNA]</scope>
    <source>
        <strain evidence="7 8">JCM 17540</strain>
    </source>
</reference>
<dbReference type="GO" id="GO:0003677">
    <property type="term" value="F:DNA binding"/>
    <property type="evidence" value="ECO:0007669"/>
    <property type="project" value="UniProtKB-KW"/>
</dbReference>
<keyword evidence="4" id="KW-0804">Transcription</keyword>
<name>A0A7H0H8D9_9ACTN</name>
<evidence type="ECO:0000313" key="7">
    <source>
        <dbReference type="EMBL" id="QNP56805.1"/>
    </source>
</evidence>
<evidence type="ECO:0000256" key="2">
    <source>
        <dbReference type="ARBA" id="ARBA00023015"/>
    </source>
</evidence>
<comment type="similarity">
    <text evidence="1">Belongs to the SorC transcriptional regulatory family.</text>
</comment>
<dbReference type="InterPro" id="IPR007324">
    <property type="entry name" value="Sugar-bd_dom_put"/>
</dbReference>
<dbReference type="InterPro" id="IPR051054">
    <property type="entry name" value="SorC_transcr_regulators"/>
</dbReference>
<dbReference type="Gene3D" id="3.40.50.1360">
    <property type="match status" value="1"/>
</dbReference>
<evidence type="ECO:0000256" key="5">
    <source>
        <dbReference type="SAM" id="MobiDB-lite"/>
    </source>
</evidence>
<gene>
    <name evidence="7" type="ORF">H9L22_05445</name>
</gene>
<dbReference type="SUPFAM" id="SSF100950">
    <property type="entry name" value="NagB/RpiA/CoA transferase-like"/>
    <property type="match status" value="1"/>
</dbReference>
<protein>
    <submittedName>
        <fullName evidence="7">Transcriptional regulator</fullName>
    </submittedName>
</protein>
<keyword evidence="3" id="KW-0238">DNA-binding</keyword>
<dbReference type="KEGG" id="tdf:H9L22_05445"/>
<evidence type="ECO:0000313" key="8">
    <source>
        <dbReference type="Proteomes" id="UP000516117"/>
    </source>
</evidence>
<dbReference type="PANTHER" id="PTHR34294:SF1">
    <property type="entry name" value="TRANSCRIPTIONAL REGULATOR LSRR"/>
    <property type="match status" value="1"/>
</dbReference>
<dbReference type="GO" id="GO:0030246">
    <property type="term" value="F:carbohydrate binding"/>
    <property type="evidence" value="ECO:0007669"/>
    <property type="project" value="InterPro"/>
</dbReference>
<dbReference type="RefSeq" id="WP_187721904.1">
    <property type="nucleotide sequence ID" value="NZ_BAABBL010000002.1"/>
</dbReference>
<feature type="domain" description="Sugar-binding" evidence="6">
    <location>
        <begin position="84"/>
        <end position="328"/>
    </location>
</feature>
<sequence>MSATSPEGETSRGIGRPRDLERLGAAHRRTLVTVAKAFHIDGRSRVEIADELGISRFKVARCLEEARRVGIVSITVMSSSPLPALSQELAHHLGLRRVRVVEVFGDTGNVRAAVGREAGTLLNEGLAEGEVLGIGWGRTLDTMFDDIDHLPAVEIVQLSGRFPGDVSNSAAQLTRRSVALTGGTSARVIRAPFFISDARQAHAARRHPNIASVVADFDRITTAVVGIGAVGTDALSMAYSAIPERFLQSVRASGSVGEVQGALFAADGHTVSSNSRHTLNITPRQLAKVPRVIAAAADPRKAAAVHAVCRSGILTDLVVDVELATALLGRSPVTETFHAARPATDD</sequence>
<feature type="region of interest" description="Disordered" evidence="5">
    <location>
        <begin position="1"/>
        <end position="20"/>
    </location>
</feature>
<evidence type="ECO:0000256" key="1">
    <source>
        <dbReference type="ARBA" id="ARBA00010466"/>
    </source>
</evidence>
<dbReference type="InterPro" id="IPR036388">
    <property type="entry name" value="WH-like_DNA-bd_sf"/>
</dbReference>
<evidence type="ECO:0000256" key="4">
    <source>
        <dbReference type="ARBA" id="ARBA00023163"/>
    </source>
</evidence>
<dbReference type="AlphaFoldDB" id="A0A7H0H8D9"/>
<evidence type="ECO:0000259" key="6">
    <source>
        <dbReference type="Pfam" id="PF04198"/>
    </source>
</evidence>
<evidence type="ECO:0000256" key="3">
    <source>
        <dbReference type="ARBA" id="ARBA00023125"/>
    </source>
</evidence>
<dbReference type="Gene3D" id="1.10.10.10">
    <property type="entry name" value="Winged helix-like DNA-binding domain superfamily/Winged helix DNA-binding domain"/>
    <property type="match status" value="1"/>
</dbReference>
<dbReference type="InterPro" id="IPR037171">
    <property type="entry name" value="NagB/RpiA_transferase-like"/>
</dbReference>
<organism evidence="7 8">
    <name type="scientific">Tessaracoccus defluvii</name>
    <dbReference type="NCBI Taxonomy" id="1285901"/>
    <lineage>
        <taxon>Bacteria</taxon>
        <taxon>Bacillati</taxon>
        <taxon>Actinomycetota</taxon>
        <taxon>Actinomycetes</taxon>
        <taxon>Propionibacteriales</taxon>
        <taxon>Propionibacteriaceae</taxon>
        <taxon>Tessaracoccus</taxon>
    </lineage>
</organism>
<dbReference type="EMBL" id="CP060789">
    <property type="protein sequence ID" value="QNP56805.1"/>
    <property type="molecule type" value="Genomic_DNA"/>
</dbReference>
<dbReference type="Pfam" id="PF04198">
    <property type="entry name" value="Sugar-bind"/>
    <property type="match status" value="1"/>
</dbReference>
<dbReference type="Proteomes" id="UP000516117">
    <property type="component" value="Chromosome"/>
</dbReference>
<keyword evidence="8" id="KW-1185">Reference proteome</keyword>